<evidence type="ECO:0000259" key="2">
    <source>
        <dbReference type="Pfam" id="PF02481"/>
    </source>
</evidence>
<organism evidence="3 4">
    <name type="scientific">Lentzea indica</name>
    <dbReference type="NCBI Taxonomy" id="2604800"/>
    <lineage>
        <taxon>Bacteria</taxon>
        <taxon>Bacillati</taxon>
        <taxon>Actinomycetota</taxon>
        <taxon>Actinomycetes</taxon>
        <taxon>Pseudonocardiales</taxon>
        <taxon>Pseudonocardiaceae</taxon>
        <taxon>Lentzea</taxon>
    </lineage>
</organism>
<keyword evidence="4" id="KW-1185">Reference proteome</keyword>
<dbReference type="EMBL" id="VSRL01000001">
    <property type="protein sequence ID" value="NKE55412.1"/>
    <property type="molecule type" value="Genomic_DNA"/>
</dbReference>
<dbReference type="Proteomes" id="UP001515943">
    <property type="component" value="Unassembled WGS sequence"/>
</dbReference>
<dbReference type="SUPFAM" id="SSF102405">
    <property type="entry name" value="MCP/YpsA-like"/>
    <property type="match status" value="1"/>
</dbReference>
<evidence type="ECO:0000313" key="4">
    <source>
        <dbReference type="Proteomes" id="UP001515943"/>
    </source>
</evidence>
<comment type="caution">
    <text evidence="3">The sequence shown here is derived from an EMBL/GenBank/DDBJ whole genome shotgun (WGS) entry which is preliminary data.</text>
</comment>
<dbReference type="PANTHER" id="PTHR43022:SF1">
    <property type="entry name" value="PROTEIN SMF"/>
    <property type="match status" value="1"/>
</dbReference>
<dbReference type="Gene3D" id="3.40.50.450">
    <property type="match status" value="1"/>
</dbReference>
<proteinExistence type="inferred from homology"/>
<feature type="domain" description="Smf/DprA SLOG" evidence="2">
    <location>
        <begin position="101"/>
        <end position="285"/>
    </location>
</feature>
<dbReference type="PANTHER" id="PTHR43022">
    <property type="entry name" value="PROTEIN SMF"/>
    <property type="match status" value="1"/>
</dbReference>
<evidence type="ECO:0000313" key="3">
    <source>
        <dbReference type="EMBL" id="NKE55412.1"/>
    </source>
</evidence>
<sequence>MGTTQPDRSTSVLAPRDSGSRTLCGVTTWNEAERAALVALLRARPGGIKWPEIVLEVAEAGSARTVWERHSPPALFDSSDSEFIAQASADISAWENAGLRFLTFLDPEYPAQLREIHQAPPFLFCKGKLESDSQAVSVVGSRKASERGLEIATNLARTLADSGITVISGLAAGIDAAAHTETLRVGGRAVAVIGTGINRNYPAANSKLQAEIADSGLLMSQFWPDAPPQKHTFLMRNATMSGYGKATIVVEAGETSGARAQARMAVEHGRPVILTDLVVEKNEWAQTLAARPGVYVASSTDDVMKVVRHVTRSLDDVVGSLLPVSR</sequence>
<gene>
    <name evidence="3" type="ORF">FXN61_00635</name>
</gene>
<dbReference type="Pfam" id="PF02481">
    <property type="entry name" value="DNA_processg_A"/>
    <property type="match status" value="1"/>
</dbReference>
<comment type="similarity">
    <text evidence="1">Belongs to the DprA/Smf family.</text>
</comment>
<dbReference type="InterPro" id="IPR003488">
    <property type="entry name" value="DprA"/>
</dbReference>
<dbReference type="InterPro" id="IPR057666">
    <property type="entry name" value="DrpA_SLOG"/>
</dbReference>
<name>A0ABX1F930_9PSEU</name>
<accession>A0ABX1F930</accession>
<evidence type="ECO:0000256" key="1">
    <source>
        <dbReference type="ARBA" id="ARBA00006525"/>
    </source>
</evidence>
<reference evidence="3 4" key="1">
    <citation type="submission" date="2019-08" db="EMBL/GenBank/DDBJ databases">
        <title>Lentzea from Indian Himalayas.</title>
        <authorList>
            <person name="Mandal S."/>
            <person name="Mallick Gupta A."/>
            <person name="Maiti P.K."/>
            <person name="Sarkar J."/>
            <person name="Mandal S."/>
        </authorList>
    </citation>
    <scope>NUCLEOTIDE SEQUENCE [LARGE SCALE GENOMIC DNA]</scope>
    <source>
        <strain evidence="3 4">PSKA42</strain>
    </source>
</reference>
<protein>
    <submittedName>
        <fullName evidence="3">DNA-processing protein DprA</fullName>
    </submittedName>
</protein>